<evidence type="ECO:0000313" key="2">
    <source>
        <dbReference type="EMBL" id="PON56909.1"/>
    </source>
</evidence>
<accession>A0A2P5C795</accession>
<name>A0A2P5C795_PARAD</name>
<feature type="region of interest" description="Disordered" evidence="1">
    <location>
        <begin position="1"/>
        <end position="24"/>
    </location>
</feature>
<dbReference type="AlphaFoldDB" id="A0A2P5C795"/>
<protein>
    <submittedName>
        <fullName evidence="2">Uncharacterized protein</fullName>
    </submittedName>
</protein>
<evidence type="ECO:0000313" key="3">
    <source>
        <dbReference type="Proteomes" id="UP000237105"/>
    </source>
</evidence>
<reference evidence="3" key="1">
    <citation type="submission" date="2016-06" db="EMBL/GenBank/DDBJ databases">
        <title>Parallel loss of symbiosis genes in relatives of nitrogen-fixing non-legume Parasponia.</title>
        <authorList>
            <person name="Van Velzen R."/>
            <person name="Holmer R."/>
            <person name="Bu F."/>
            <person name="Rutten L."/>
            <person name="Van Zeijl A."/>
            <person name="Liu W."/>
            <person name="Santuari L."/>
            <person name="Cao Q."/>
            <person name="Sharma T."/>
            <person name="Shen D."/>
            <person name="Roswanjaya Y."/>
            <person name="Wardhani T."/>
            <person name="Kalhor M.S."/>
            <person name="Jansen J."/>
            <person name="Van den Hoogen J."/>
            <person name="Gungor B."/>
            <person name="Hartog M."/>
            <person name="Hontelez J."/>
            <person name="Verver J."/>
            <person name="Yang W.-C."/>
            <person name="Schijlen E."/>
            <person name="Repin R."/>
            <person name="Schilthuizen M."/>
            <person name="Schranz E."/>
            <person name="Heidstra R."/>
            <person name="Miyata K."/>
            <person name="Fedorova E."/>
            <person name="Kohlen W."/>
            <person name="Bisseling T."/>
            <person name="Smit S."/>
            <person name="Geurts R."/>
        </authorList>
    </citation>
    <scope>NUCLEOTIDE SEQUENCE [LARGE SCALE GENOMIC DNA]</scope>
    <source>
        <strain evidence="3">cv. WU1-14</strain>
    </source>
</reference>
<dbReference type="Proteomes" id="UP000237105">
    <property type="component" value="Unassembled WGS sequence"/>
</dbReference>
<evidence type="ECO:0000256" key="1">
    <source>
        <dbReference type="SAM" id="MobiDB-lite"/>
    </source>
</evidence>
<feature type="compositionally biased region" description="Polar residues" evidence="1">
    <location>
        <begin position="1"/>
        <end position="10"/>
    </location>
</feature>
<organism evidence="2 3">
    <name type="scientific">Parasponia andersonii</name>
    <name type="common">Sponia andersonii</name>
    <dbReference type="NCBI Taxonomy" id="3476"/>
    <lineage>
        <taxon>Eukaryota</taxon>
        <taxon>Viridiplantae</taxon>
        <taxon>Streptophyta</taxon>
        <taxon>Embryophyta</taxon>
        <taxon>Tracheophyta</taxon>
        <taxon>Spermatophyta</taxon>
        <taxon>Magnoliopsida</taxon>
        <taxon>eudicotyledons</taxon>
        <taxon>Gunneridae</taxon>
        <taxon>Pentapetalae</taxon>
        <taxon>rosids</taxon>
        <taxon>fabids</taxon>
        <taxon>Rosales</taxon>
        <taxon>Cannabaceae</taxon>
        <taxon>Parasponia</taxon>
    </lineage>
</organism>
<dbReference type="EMBL" id="JXTB01000165">
    <property type="protein sequence ID" value="PON56909.1"/>
    <property type="molecule type" value="Genomic_DNA"/>
</dbReference>
<gene>
    <name evidence="2" type="ORF">PanWU01x14_177750</name>
</gene>
<sequence>AGVNNHSNPESYEDHQKNNIPTFPVVPNDSTHLGASITRWVSSYDCPQRTPHFLTHWCNTTKKIFFSSKLERESERKKNRFFGETVAFLGRDEREKDKE</sequence>
<feature type="non-terminal residue" evidence="2">
    <location>
        <position position="1"/>
    </location>
</feature>
<keyword evidence="3" id="KW-1185">Reference proteome</keyword>
<comment type="caution">
    <text evidence="2">The sequence shown here is derived from an EMBL/GenBank/DDBJ whole genome shotgun (WGS) entry which is preliminary data.</text>
</comment>
<proteinExistence type="predicted"/>